<protein>
    <submittedName>
        <fullName evidence="2">Enoyl-CoA hydratase</fullName>
    </submittedName>
</protein>
<evidence type="ECO:0000256" key="1">
    <source>
        <dbReference type="ARBA" id="ARBA00005254"/>
    </source>
</evidence>
<dbReference type="CDD" id="cd06558">
    <property type="entry name" value="crotonase-like"/>
    <property type="match status" value="1"/>
</dbReference>
<dbReference type="GO" id="GO:0003824">
    <property type="term" value="F:catalytic activity"/>
    <property type="evidence" value="ECO:0007669"/>
    <property type="project" value="UniProtKB-ARBA"/>
</dbReference>
<dbReference type="PANTHER" id="PTHR43802">
    <property type="entry name" value="ENOYL-COA HYDRATASE"/>
    <property type="match status" value="1"/>
</dbReference>
<reference evidence="2" key="1">
    <citation type="journal article" date="2014" name="Int. J. Syst. Evol. Microbiol.">
        <title>Complete genome sequence of Corynebacterium casei LMG S-19264T (=DSM 44701T), isolated from a smear-ripened cheese.</title>
        <authorList>
            <consortium name="US DOE Joint Genome Institute (JGI-PGF)"/>
            <person name="Walter F."/>
            <person name="Albersmeier A."/>
            <person name="Kalinowski J."/>
            <person name="Ruckert C."/>
        </authorList>
    </citation>
    <scope>NUCLEOTIDE SEQUENCE</scope>
    <source>
        <strain evidence="2">JCM 3086</strain>
    </source>
</reference>
<comment type="similarity">
    <text evidence="1">Belongs to the enoyl-CoA hydratase/isomerase family.</text>
</comment>
<name>A0A917L3X9_9ACTN</name>
<dbReference type="AlphaFoldDB" id="A0A917L3X9"/>
<dbReference type="Proteomes" id="UP000657574">
    <property type="component" value="Unassembled WGS sequence"/>
</dbReference>
<reference evidence="2" key="2">
    <citation type="submission" date="2020-09" db="EMBL/GenBank/DDBJ databases">
        <authorList>
            <person name="Sun Q."/>
            <person name="Ohkuma M."/>
        </authorList>
    </citation>
    <scope>NUCLEOTIDE SEQUENCE</scope>
    <source>
        <strain evidence="2">JCM 3086</strain>
    </source>
</reference>
<evidence type="ECO:0000313" key="2">
    <source>
        <dbReference type="EMBL" id="GGJ41287.1"/>
    </source>
</evidence>
<proteinExistence type="inferred from homology"/>
<comment type="caution">
    <text evidence="2">The sequence shown here is derived from an EMBL/GenBank/DDBJ whole genome shotgun (WGS) entry which is preliminary data.</text>
</comment>
<organism evidence="2 3">
    <name type="scientific">Streptomyces brasiliensis</name>
    <dbReference type="NCBI Taxonomy" id="1954"/>
    <lineage>
        <taxon>Bacteria</taxon>
        <taxon>Bacillati</taxon>
        <taxon>Actinomycetota</taxon>
        <taxon>Actinomycetes</taxon>
        <taxon>Kitasatosporales</taxon>
        <taxon>Streptomycetaceae</taxon>
        <taxon>Streptomyces</taxon>
    </lineage>
</organism>
<dbReference type="PANTHER" id="PTHR43802:SF1">
    <property type="entry name" value="IP11341P-RELATED"/>
    <property type="match status" value="1"/>
</dbReference>
<dbReference type="RefSeq" id="WP_229841007.1">
    <property type="nucleotide sequence ID" value="NZ_BMQA01000025.1"/>
</dbReference>
<dbReference type="EMBL" id="BMQA01000025">
    <property type="protein sequence ID" value="GGJ41287.1"/>
    <property type="molecule type" value="Genomic_DNA"/>
</dbReference>
<keyword evidence="3" id="KW-1185">Reference proteome</keyword>
<dbReference type="Gene3D" id="3.90.226.10">
    <property type="entry name" value="2-enoyl-CoA Hydratase, Chain A, domain 1"/>
    <property type="match status" value="1"/>
</dbReference>
<dbReference type="InterPro" id="IPR001753">
    <property type="entry name" value="Enoyl-CoA_hydra/iso"/>
</dbReference>
<dbReference type="Pfam" id="PF00378">
    <property type="entry name" value="ECH_1"/>
    <property type="match status" value="1"/>
</dbReference>
<sequence>MSSTNTPACVLIEYDEAVATVTLNRPRQRNALNSRLIQELSTTMARLAGDATVRAVVLTGAGTAFCAGLDLRELGETGDNMRLAGPSAGDHGPWHRPGKPVIGAVNGPAVTGGLEIVLHCDFVIASEEARFGDTHARVGVLPGWGLSYLLPQAVGVRRAREMSLTGRLIGAHEAFAWGLVNRVVRGEELVATARETANQVAELDPEIAAEYLALYRDNAASTLREAMRRESSRSLAWADRMFRPENVAARADAVIERGRAQS</sequence>
<dbReference type="NCBIfam" id="NF004840">
    <property type="entry name" value="PRK06190.1"/>
    <property type="match status" value="1"/>
</dbReference>
<dbReference type="SUPFAM" id="SSF52096">
    <property type="entry name" value="ClpP/crotonase"/>
    <property type="match status" value="1"/>
</dbReference>
<evidence type="ECO:0000313" key="3">
    <source>
        <dbReference type="Proteomes" id="UP000657574"/>
    </source>
</evidence>
<gene>
    <name evidence="2" type="ORF">GCM10010121_060410</name>
</gene>
<dbReference type="InterPro" id="IPR029045">
    <property type="entry name" value="ClpP/crotonase-like_dom_sf"/>
</dbReference>
<accession>A0A917L3X9</accession>